<protein>
    <submittedName>
        <fullName evidence="1">Aspartate/glutamate racemase family protein</fullName>
    </submittedName>
</protein>
<name>A0ABS6FA53_9FIRM</name>
<gene>
    <name evidence="1" type="ORF">KQI82_09665</name>
</gene>
<evidence type="ECO:0000313" key="1">
    <source>
        <dbReference type="EMBL" id="MBU5627173.1"/>
    </source>
</evidence>
<comment type="caution">
    <text evidence="1">The sequence shown here is derived from an EMBL/GenBank/DDBJ whole genome shotgun (WGS) entry which is preliminary data.</text>
</comment>
<accession>A0ABS6FA53</accession>
<reference evidence="1 2" key="1">
    <citation type="submission" date="2021-06" db="EMBL/GenBank/DDBJ databases">
        <authorList>
            <person name="Sun Q."/>
            <person name="Li D."/>
        </authorList>
    </citation>
    <scope>NUCLEOTIDE SEQUENCE [LARGE SCALE GENOMIC DNA]</scope>
    <source>
        <strain evidence="1 2">MSJ-2</strain>
    </source>
</reference>
<proteinExistence type="predicted"/>
<dbReference type="Proteomes" id="UP000787672">
    <property type="component" value="Unassembled WGS sequence"/>
</dbReference>
<organism evidence="1 2">
    <name type="scientific">Dysosmobacter acutus</name>
    <dbReference type="NCBI Taxonomy" id="2841504"/>
    <lineage>
        <taxon>Bacteria</taxon>
        <taxon>Bacillati</taxon>
        <taxon>Bacillota</taxon>
        <taxon>Clostridia</taxon>
        <taxon>Eubacteriales</taxon>
        <taxon>Oscillospiraceae</taxon>
        <taxon>Dysosmobacter</taxon>
    </lineage>
</organism>
<dbReference type="Pfam" id="PF01177">
    <property type="entry name" value="Asp_Glu_race"/>
    <property type="match status" value="1"/>
</dbReference>
<dbReference type="InterPro" id="IPR015942">
    <property type="entry name" value="Asp/Glu/hydantoin_racemase"/>
</dbReference>
<sequence length="196" mass="21059">MHGALIEQYYPMVHTTSYCIEDQPSGIHSPETKALAIPKIIKLAKEHRDAAAIVISCCDDPAVRELREELSIPVFGAGQSVCAVAQTYGTKIGILGITEYAPGPYHELLGNRLINLGRPKHVTCTLDLMTEAGRKGVIEKAQELKNHGADVIALACTGMSTIKIAGAIEEQCGLPVIDPVMAEGLFACYACLRSEK</sequence>
<evidence type="ECO:0000313" key="2">
    <source>
        <dbReference type="Proteomes" id="UP000787672"/>
    </source>
</evidence>
<dbReference type="EMBL" id="JAHLQN010000001">
    <property type="protein sequence ID" value="MBU5627173.1"/>
    <property type="molecule type" value="Genomic_DNA"/>
</dbReference>
<keyword evidence="2" id="KW-1185">Reference proteome</keyword>